<gene>
    <name evidence="1" type="ORF">PS900_02701</name>
</gene>
<dbReference type="EMBL" id="CABVIE010000007">
    <property type="protein sequence ID" value="VVO98209.1"/>
    <property type="molecule type" value="Genomic_DNA"/>
</dbReference>
<dbReference type="Proteomes" id="UP000325723">
    <property type="component" value="Unassembled WGS sequence"/>
</dbReference>
<sequence length="31" mass="3448">MDMNDDAFFLNERVALKFFASRLAPTGSGLI</sequence>
<proteinExistence type="predicted"/>
<comment type="caution">
    <text evidence="1">The sequence shown here is derived from an EMBL/GenBank/DDBJ whole genome shotgun (WGS) entry which is preliminary data.</text>
</comment>
<reference evidence="1 2" key="1">
    <citation type="submission" date="2019-09" db="EMBL/GenBank/DDBJ databases">
        <authorList>
            <person name="Chandra G."/>
            <person name="Truman W A."/>
        </authorList>
    </citation>
    <scope>NUCLEOTIDE SEQUENCE [LARGE SCALE GENOMIC DNA]</scope>
    <source>
        <strain evidence="1">PS900</strain>
    </source>
</reference>
<protein>
    <submittedName>
        <fullName evidence="1">Uncharacterized protein</fullName>
    </submittedName>
</protein>
<dbReference type="AlphaFoldDB" id="A0A8H2NRR5"/>
<evidence type="ECO:0000313" key="2">
    <source>
        <dbReference type="Proteomes" id="UP000325723"/>
    </source>
</evidence>
<name>A0A8H2NRR5_PSEFL</name>
<accession>A0A8H2NRR5</accession>
<evidence type="ECO:0000313" key="1">
    <source>
        <dbReference type="EMBL" id="VVO98209.1"/>
    </source>
</evidence>
<organism evidence="1 2">
    <name type="scientific">Pseudomonas fluorescens</name>
    <dbReference type="NCBI Taxonomy" id="294"/>
    <lineage>
        <taxon>Bacteria</taxon>
        <taxon>Pseudomonadati</taxon>
        <taxon>Pseudomonadota</taxon>
        <taxon>Gammaproteobacteria</taxon>
        <taxon>Pseudomonadales</taxon>
        <taxon>Pseudomonadaceae</taxon>
        <taxon>Pseudomonas</taxon>
    </lineage>
</organism>